<evidence type="ECO:0000313" key="1">
    <source>
        <dbReference type="EMBL" id="MBX47589.1"/>
    </source>
</evidence>
<name>A0A2P2NYV7_RHIMU</name>
<dbReference type="EMBL" id="GGEC01067105">
    <property type="protein sequence ID" value="MBX47589.1"/>
    <property type="molecule type" value="Transcribed_RNA"/>
</dbReference>
<protein>
    <submittedName>
        <fullName evidence="1">Uncharacterized protein</fullName>
    </submittedName>
</protein>
<reference evidence="1" key="1">
    <citation type="submission" date="2018-02" db="EMBL/GenBank/DDBJ databases">
        <title>Rhizophora mucronata_Transcriptome.</title>
        <authorList>
            <person name="Meera S.P."/>
            <person name="Sreeshan A."/>
            <person name="Augustine A."/>
        </authorList>
    </citation>
    <scope>NUCLEOTIDE SEQUENCE</scope>
    <source>
        <tissue evidence="1">Leaf</tissue>
    </source>
</reference>
<proteinExistence type="predicted"/>
<organism evidence="1">
    <name type="scientific">Rhizophora mucronata</name>
    <name type="common">Asiatic mangrove</name>
    <dbReference type="NCBI Taxonomy" id="61149"/>
    <lineage>
        <taxon>Eukaryota</taxon>
        <taxon>Viridiplantae</taxon>
        <taxon>Streptophyta</taxon>
        <taxon>Embryophyta</taxon>
        <taxon>Tracheophyta</taxon>
        <taxon>Spermatophyta</taxon>
        <taxon>Magnoliopsida</taxon>
        <taxon>eudicotyledons</taxon>
        <taxon>Gunneridae</taxon>
        <taxon>Pentapetalae</taxon>
        <taxon>rosids</taxon>
        <taxon>fabids</taxon>
        <taxon>Malpighiales</taxon>
        <taxon>Rhizophoraceae</taxon>
        <taxon>Rhizophora</taxon>
    </lineage>
</organism>
<accession>A0A2P2NYV7</accession>
<sequence>MAPKLKKDLKW</sequence>